<dbReference type="Proteomes" id="UP000765802">
    <property type="component" value="Unassembled WGS sequence"/>
</dbReference>
<comment type="caution">
    <text evidence="3">The sequence shown here is derived from an EMBL/GenBank/DDBJ whole genome shotgun (WGS) entry which is preliminary data.</text>
</comment>
<organism evidence="3 4">
    <name type="scientific">Flavihumibacter stibioxidans</name>
    <dbReference type="NCBI Taxonomy" id="1834163"/>
    <lineage>
        <taxon>Bacteria</taxon>
        <taxon>Pseudomonadati</taxon>
        <taxon>Bacteroidota</taxon>
        <taxon>Chitinophagia</taxon>
        <taxon>Chitinophagales</taxon>
        <taxon>Chitinophagaceae</taxon>
        <taxon>Flavihumibacter</taxon>
    </lineage>
</organism>
<keyword evidence="4" id="KW-1185">Reference proteome</keyword>
<evidence type="ECO:0008006" key="5">
    <source>
        <dbReference type="Google" id="ProtNLM"/>
    </source>
</evidence>
<dbReference type="InterPro" id="IPR019734">
    <property type="entry name" value="TPR_rpt"/>
</dbReference>
<evidence type="ECO:0000256" key="1">
    <source>
        <dbReference type="PROSITE-ProRule" id="PRU00339"/>
    </source>
</evidence>
<dbReference type="EMBL" id="MBUA01000023">
    <property type="protein sequence ID" value="MBC6491674.1"/>
    <property type="molecule type" value="Genomic_DNA"/>
</dbReference>
<protein>
    <recommendedName>
        <fullName evidence="5">Tetratricopeptide repeat protein</fullName>
    </recommendedName>
</protein>
<evidence type="ECO:0000313" key="3">
    <source>
        <dbReference type="EMBL" id="MBC6491674.1"/>
    </source>
</evidence>
<feature type="signal peptide" evidence="2">
    <location>
        <begin position="1"/>
        <end position="19"/>
    </location>
</feature>
<sequence length="337" mass="39428">MRSGFCLLILLFSGTLVLAQEDVKTLQTSARQYMQQGDYSNATLVLNKALGLSPGNMELQNDLLFNYYLARDYGRAMELGKQLTERNDADIRSYQLLGMTYRAIEEIKEAERLYKTGIKAFPGSGVLYNEYGELLWAKKKFPEAVEQWESGIKADPNYSGNYYNASKHYFLSTDKTWALIYGEIFVNLESYSRRTPEIKQLLLDAYKKYYTNINSLQAPDQKNGFEMAFTQLLSKNAATVSEGITTTSLTKLRTRFILEWFEKEPVKFPFRLFEYHRQLLKEGYFDAYNQWLFGSAQNLPEFQQWTSNHQQNYDGFIQFQRGRVFKLPADQYYRFPR</sequence>
<feature type="repeat" description="TPR" evidence="1">
    <location>
        <begin position="23"/>
        <end position="56"/>
    </location>
</feature>
<feature type="chain" id="PRO_5045832818" description="Tetratricopeptide repeat protein" evidence="2">
    <location>
        <begin position="20"/>
        <end position="337"/>
    </location>
</feature>
<dbReference type="InterPro" id="IPR011990">
    <property type="entry name" value="TPR-like_helical_dom_sf"/>
</dbReference>
<gene>
    <name evidence="3" type="ORF">BC349_11485</name>
</gene>
<dbReference type="Pfam" id="PF13181">
    <property type="entry name" value="TPR_8"/>
    <property type="match status" value="2"/>
</dbReference>
<keyword evidence="2" id="KW-0732">Signal</keyword>
<name>A0ABR7M9H0_9BACT</name>
<dbReference type="PROSITE" id="PS50005">
    <property type="entry name" value="TPR"/>
    <property type="match status" value="3"/>
</dbReference>
<accession>A0ABR7M9H0</accession>
<feature type="repeat" description="TPR" evidence="1">
    <location>
        <begin position="125"/>
        <end position="158"/>
    </location>
</feature>
<feature type="repeat" description="TPR" evidence="1">
    <location>
        <begin position="91"/>
        <end position="124"/>
    </location>
</feature>
<evidence type="ECO:0000313" key="4">
    <source>
        <dbReference type="Proteomes" id="UP000765802"/>
    </source>
</evidence>
<dbReference type="SMART" id="SM00028">
    <property type="entry name" value="TPR"/>
    <property type="match status" value="3"/>
</dbReference>
<reference evidence="3 4" key="1">
    <citation type="submission" date="2016-07" db="EMBL/GenBank/DDBJ databases">
        <title>Genome analysis of Flavihumibacter stibioxidans YS-17.</title>
        <authorList>
            <person name="Shi K."/>
            <person name="Han Y."/>
            <person name="Wang G."/>
        </authorList>
    </citation>
    <scope>NUCLEOTIDE SEQUENCE [LARGE SCALE GENOMIC DNA]</scope>
    <source>
        <strain evidence="3 4">YS-17</strain>
    </source>
</reference>
<dbReference type="SUPFAM" id="SSF48452">
    <property type="entry name" value="TPR-like"/>
    <property type="match status" value="1"/>
</dbReference>
<keyword evidence="1" id="KW-0802">TPR repeat</keyword>
<proteinExistence type="predicted"/>
<dbReference type="Gene3D" id="1.25.40.10">
    <property type="entry name" value="Tetratricopeptide repeat domain"/>
    <property type="match status" value="1"/>
</dbReference>
<evidence type="ECO:0000256" key="2">
    <source>
        <dbReference type="SAM" id="SignalP"/>
    </source>
</evidence>